<keyword evidence="5" id="KW-0119">Carbohydrate metabolism</keyword>
<evidence type="ECO:0000256" key="2">
    <source>
        <dbReference type="ARBA" id="ARBA00006906"/>
    </source>
</evidence>
<dbReference type="InterPro" id="IPR000887">
    <property type="entry name" value="Aldlse_KDPG_KHG"/>
</dbReference>
<evidence type="ECO:0000256" key="5">
    <source>
        <dbReference type="ARBA" id="ARBA00023277"/>
    </source>
</evidence>
<dbReference type="GO" id="GO:0016829">
    <property type="term" value="F:lyase activity"/>
    <property type="evidence" value="ECO:0007669"/>
    <property type="project" value="UniProtKB-KW"/>
</dbReference>
<evidence type="ECO:0000313" key="6">
    <source>
        <dbReference type="EMBL" id="OMF55738.1"/>
    </source>
</evidence>
<reference evidence="6 7" key="1">
    <citation type="submission" date="2016-11" db="EMBL/GenBank/DDBJ databases">
        <title>Paenibacillus species isolates.</title>
        <authorList>
            <person name="Beno S.M."/>
        </authorList>
    </citation>
    <scope>NUCLEOTIDE SEQUENCE [LARGE SCALE GENOMIC DNA]</scope>
    <source>
        <strain evidence="6 7">FSL R5-0378</strain>
    </source>
</reference>
<protein>
    <submittedName>
        <fullName evidence="6">Bifunctional 2-keto-4-hydroxyglutarate aldolase/2-keto-3-deoxy-6-phosphogluconate aldolase</fullName>
    </submittedName>
</protein>
<dbReference type="Pfam" id="PF01081">
    <property type="entry name" value="Aldolase"/>
    <property type="match status" value="1"/>
</dbReference>
<gene>
    <name evidence="6" type="ORF">BK138_11205</name>
</gene>
<dbReference type="AlphaFoldDB" id="A0A1R1EVD5"/>
<keyword evidence="4" id="KW-0456">Lyase</keyword>
<dbReference type="PANTHER" id="PTHR30246">
    <property type="entry name" value="2-KETO-3-DEOXY-6-PHOSPHOGLUCONATE ALDOLASE"/>
    <property type="match status" value="1"/>
</dbReference>
<dbReference type="RefSeq" id="WP_076170131.1">
    <property type="nucleotide sequence ID" value="NZ_MRTP01000002.1"/>
</dbReference>
<dbReference type="Gene3D" id="3.20.20.70">
    <property type="entry name" value="Aldolase class I"/>
    <property type="match status" value="1"/>
</dbReference>
<evidence type="ECO:0000313" key="7">
    <source>
        <dbReference type="Proteomes" id="UP000187172"/>
    </source>
</evidence>
<evidence type="ECO:0000256" key="1">
    <source>
        <dbReference type="ARBA" id="ARBA00004761"/>
    </source>
</evidence>
<sequence>MKKIQLLQKIIDNGVVAVLRGDSADQVFDMAEAAIAGGIKVIEVTLTVPGALHAIEKLSRMYSWETSDPDKFAIIGAGTVLEPQTARASIMAGAQFVVGPSLNPDTVKLCNLYRVPILPGVMTIAEVQQALELGVDIVKLFPGSLYDPSIIKTMKGPLPQADFMPTGGVSLSNLGDWIKGGAVAVGIGSDLTNEAVKSGDLSHVRTKAEQYMEAYRKAKSEL</sequence>
<dbReference type="InterPro" id="IPR013785">
    <property type="entry name" value="Aldolase_TIM"/>
</dbReference>
<organism evidence="6 7">
    <name type="scientific">Paenibacillus rhizosphaerae</name>
    <dbReference type="NCBI Taxonomy" id="297318"/>
    <lineage>
        <taxon>Bacteria</taxon>
        <taxon>Bacillati</taxon>
        <taxon>Bacillota</taxon>
        <taxon>Bacilli</taxon>
        <taxon>Bacillales</taxon>
        <taxon>Paenibacillaceae</taxon>
        <taxon>Paenibacillus</taxon>
    </lineage>
</organism>
<dbReference type="Proteomes" id="UP000187172">
    <property type="component" value="Unassembled WGS sequence"/>
</dbReference>
<keyword evidence="7" id="KW-1185">Reference proteome</keyword>
<dbReference type="PANTHER" id="PTHR30246:SF1">
    <property type="entry name" value="2-DEHYDRO-3-DEOXY-6-PHOSPHOGALACTONATE ALDOLASE-RELATED"/>
    <property type="match status" value="1"/>
</dbReference>
<evidence type="ECO:0000256" key="4">
    <source>
        <dbReference type="ARBA" id="ARBA00023239"/>
    </source>
</evidence>
<dbReference type="EMBL" id="MRTP01000002">
    <property type="protein sequence ID" value="OMF55738.1"/>
    <property type="molecule type" value="Genomic_DNA"/>
</dbReference>
<dbReference type="STRING" id="297318.BK138_11205"/>
<dbReference type="CDD" id="cd00452">
    <property type="entry name" value="KDPG_aldolase"/>
    <property type="match status" value="1"/>
</dbReference>
<comment type="caution">
    <text evidence="6">The sequence shown here is derived from an EMBL/GenBank/DDBJ whole genome shotgun (WGS) entry which is preliminary data.</text>
</comment>
<dbReference type="NCBIfam" id="TIGR01182">
    <property type="entry name" value="eda"/>
    <property type="match status" value="1"/>
</dbReference>
<evidence type="ECO:0000256" key="3">
    <source>
        <dbReference type="ARBA" id="ARBA00011233"/>
    </source>
</evidence>
<accession>A0A1R1EVD5</accession>
<comment type="subunit">
    <text evidence="3">Homotrimer.</text>
</comment>
<proteinExistence type="inferred from homology"/>
<comment type="similarity">
    <text evidence="2">Belongs to the KHG/KDPG aldolase family.</text>
</comment>
<dbReference type="NCBIfam" id="NF005119">
    <property type="entry name" value="PRK06552.1"/>
    <property type="match status" value="1"/>
</dbReference>
<dbReference type="SUPFAM" id="SSF51569">
    <property type="entry name" value="Aldolase"/>
    <property type="match status" value="1"/>
</dbReference>
<comment type="pathway">
    <text evidence="1">Carbohydrate acid metabolism.</text>
</comment>
<name>A0A1R1EVD5_9BACL</name>